<sequence length="1223" mass="140303">MLHRSHSLMASLTDRFKYDLFLSFRGEDTRHGFTGNLWKALSDRGIHTFMDDEELQKGEEITPSLIKAIEDSNMAIIVLSKNYASSTFCLKELSTILYSIKDKGRCVWPVFYDVEPSDVRKLKRSYGEAMVEHEARDHSNMDLLQKWKNALNQVANLSGFHFKNGDEYEHVFIGKIVEQVSREIIPATLPVPDYLVGLEYQKQHVTSLLNDGPNDKVQMVGIHGIGGIGKTTLALAVYNSIVHQFQGSCFLEKVRENSDKNGLIHLQKILLSQVVGEKNIELTSVRQGISILQKRFHQKKVLLLLDDVDKEEQLEAIAGRSDWFGRGSRVIITTRDKRLLTYHGVERTYEVNGLNDQDAFELVILKAFKNKFSPSYKDALFAQYGSLLDVNKLPRLKAFKTDEVFSGYVHVILRAISYASGLPLALEVIGSHFFNKTIEQCKYALDRYERIPDKKIQTILQLSFDALQEEEKSVFLDIACCFKGYKWTRVEQILNAHYDNIMKDHIDVLVEKSLIKTSMSGNVTLHDLIEDMGKEIVRQESPEDPGKRSRLWSSKDIIQVLEENTGTSKIEIICPSSRIEVEWDEEAFKKMENLRTLIIMDGQFTESPKNLPNSLRILEHHLYPSWGLPSQFYPRKLAICKIPSYSTSFAWDDFFKKKFKNIRVLSFDHHKSLTRIPDISGLVNLEELSFQDCVNLITVDDSVGFLGNLKTLRAMRCIKLRSIPPLKLASLEELDLSQCSCLESFPPVVDGLVDKLKTMTVRSCVKLRSIPTLKLTSLEELDLSNCFSLESFPLVVDGFLGKLKILLVKYCRNLRSIPPLRLDSLEKLDLSHCYSLESFPTVVDGLLDKLKFLSMEHCVKLTSIPSLRLTSLERFNLSHCLSLERFPKILGEMNNITEIHLDNTLIQELPFPFQNLTPPQTLYQCNCGVVYLSNRAAVMSKLAEFTIQAEEKVSPMQSSHVEYICLRNCKFSDEYLSTGLMLFTNVKELHLSDNQFKILPKSIEKCHFLQRLVLDNCEELQEIEGIPPCLKTLSALNCKSLTSPCKSKLLNQELHEAGNTWFRLPRTRIPEWFDHQCLAGLSISFWFRNKFPVIALCVVSPSTWDDSRRPVRVIINGDTFFYRHGENKRLSPEVYHLHLFHMQMEKLNNNMDKALLENKWNHAEVDFGFPFMYSGIHVLKKKSNMKDIQFTNPDKDDNIELTQYKRNSDSLVSVIASDVDKCE</sequence>
<evidence type="ECO:0000313" key="9">
    <source>
        <dbReference type="Proteomes" id="UP000002051"/>
    </source>
</evidence>
<reference evidence="7" key="5">
    <citation type="journal article" date="2018" name="Nat. Plants">
        <title>Whole-genome landscape of Medicago truncatula symbiotic genes.</title>
        <authorList>
            <person name="Pecrix Y."/>
            <person name="Gamas P."/>
            <person name="Carrere S."/>
        </authorList>
    </citation>
    <scope>NUCLEOTIDE SEQUENCE</scope>
    <source>
        <tissue evidence="7">Leaves</tissue>
    </source>
</reference>
<keyword evidence="1" id="KW-0433">Leucine-rich repeat</keyword>
<dbReference type="Pfam" id="PF23286">
    <property type="entry name" value="LRR_13"/>
    <property type="match status" value="1"/>
</dbReference>
<keyword evidence="7" id="KW-0238">DNA-binding</keyword>
<dbReference type="InterPro" id="IPR036390">
    <property type="entry name" value="WH_DNA-bd_sf"/>
</dbReference>
<dbReference type="InterPro" id="IPR058192">
    <property type="entry name" value="WHD_ROQ1-like"/>
</dbReference>
<dbReference type="InterPro" id="IPR000157">
    <property type="entry name" value="TIR_dom"/>
</dbReference>
<dbReference type="eggNOG" id="ENOG502QQJE">
    <property type="taxonomic scope" value="Eukaryota"/>
</dbReference>
<dbReference type="Pfam" id="PF01582">
    <property type="entry name" value="TIR"/>
    <property type="match status" value="1"/>
</dbReference>
<keyword evidence="9" id="KW-1185">Reference proteome</keyword>
<evidence type="ECO:0000313" key="7">
    <source>
        <dbReference type="EMBL" id="RHN52584.1"/>
    </source>
</evidence>
<dbReference type="Gene3D" id="3.40.50.300">
    <property type="entry name" value="P-loop containing nucleotide triphosphate hydrolases"/>
    <property type="match status" value="1"/>
</dbReference>
<dbReference type="PaxDb" id="3880-AES76423"/>
<dbReference type="GO" id="GO:0003677">
    <property type="term" value="F:DNA binding"/>
    <property type="evidence" value="ECO:0007669"/>
    <property type="project" value="UniProtKB-KW"/>
</dbReference>
<dbReference type="AlphaFoldDB" id="A0A072UBS0"/>
<dbReference type="PROSITE" id="PS50104">
    <property type="entry name" value="TIR"/>
    <property type="match status" value="1"/>
</dbReference>
<dbReference type="Gramene" id="rna37278">
    <property type="protein sequence ID" value="RHN52584.1"/>
    <property type="gene ID" value="gene37278"/>
</dbReference>
<reference evidence="10" key="4">
    <citation type="journal article" date="2018" name="Nat. Plants">
        <title>Whole-genome landscape of Medicago truncatula symbiotic genes.</title>
        <authorList>
            <person name="Pecrix Y."/>
            <person name="Staton S.E."/>
            <person name="Sallet E."/>
            <person name="Lelandais-Briere C."/>
            <person name="Moreau S."/>
            <person name="Carrere S."/>
            <person name="Blein T."/>
            <person name="Jardinaud M.F."/>
            <person name="Latrasse D."/>
            <person name="Zouine M."/>
            <person name="Zahm M."/>
            <person name="Kreplak J."/>
            <person name="Mayjonade B."/>
            <person name="Satge C."/>
            <person name="Perez M."/>
            <person name="Cauet S."/>
            <person name="Marande W."/>
            <person name="Chantry-Darmon C."/>
            <person name="Lopez-Roques C."/>
            <person name="Bouchez O."/>
            <person name="Berard A."/>
            <person name="Debelle F."/>
            <person name="Munos S."/>
            <person name="Bendahmane A."/>
            <person name="Berges H."/>
            <person name="Niebel A."/>
            <person name="Buitink J."/>
            <person name="Frugier F."/>
            <person name="Benhamed M."/>
            <person name="Crespi M."/>
            <person name="Gouzy J."/>
            <person name="Gamas P."/>
        </authorList>
    </citation>
    <scope>NUCLEOTIDE SEQUENCE [LARGE SCALE GENOMIC DNA]</scope>
    <source>
        <strain evidence="10">cv. Jemalong A17</strain>
    </source>
</reference>
<reference evidence="6 9" key="2">
    <citation type="journal article" date="2014" name="BMC Genomics">
        <title>An improved genome release (version Mt4.0) for the model legume Medicago truncatula.</title>
        <authorList>
            <person name="Tang H."/>
            <person name="Krishnakumar V."/>
            <person name="Bidwell S."/>
            <person name="Rosen B."/>
            <person name="Chan A."/>
            <person name="Zhou S."/>
            <person name="Gentzbittel L."/>
            <person name="Childs K.L."/>
            <person name="Yandell M."/>
            <person name="Gundlach H."/>
            <person name="Mayer K.F."/>
            <person name="Schwartz D.C."/>
            <person name="Town C.D."/>
        </authorList>
    </citation>
    <scope>GENOME REANNOTATION</scope>
    <source>
        <strain evidence="6">A17</strain>
        <strain evidence="8 9">cv. Jemalong A17</strain>
    </source>
</reference>
<keyword evidence="2" id="KW-0677">Repeat</keyword>
<dbReference type="STRING" id="3880.A0A072UBS0"/>
<dbReference type="SUPFAM" id="SSF52540">
    <property type="entry name" value="P-loop containing nucleoside triphosphate hydrolases"/>
    <property type="match status" value="2"/>
</dbReference>
<dbReference type="Gene3D" id="1.10.8.430">
    <property type="entry name" value="Helical domain of apoptotic protease-activating factors"/>
    <property type="match status" value="1"/>
</dbReference>
<gene>
    <name evidence="8" type="primary">11422252</name>
    <name evidence="6" type="ordered locus">MTR_6g078480</name>
    <name evidence="7" type="ORF">MtrunA17_Chr6g0482141</name>
</gene>
<dbReference type="SUPFAM" id="SSF52200">
    <property type="entry name" value="Toll/Interleukin receptor TIR domain"/>
    <property type="match status" value="1"/>
</dbReference>
<dbReference type="Proteomes" id="UP000002051">
    <property type="component" value="Chromosome 6"/>
</dbReference>
<dbReference type="PANTHER" id="PTHR11017">
    <property type="entry name" value="LEUCINE-RICH REPEAT-CONTAINING PROTEIN"/>
    <property type="match status" value="1"/>
</dbReference>
<dbReference type="Gene3D" id="3.80.10.10">
    <property type="entry name" value="Ribonuclease Inhibitor"/>
    <property type="match status" value="3"/>
</dbReference>
<protein>
    <submittedName>
        <fullName evidence="6">Disease resistance protein (TIR-NBS-LRR class)</fullName>
    </submittedName>
    <submittedName>
        <fullName evidence="7">Putative TIR domain, winged helix-turn-helix DNA-binding domain-containing protein</fullName>
    </submittedName>
</protein>
<dbReference type="OrthoDB" id="1402179at2759"/>
<proteinExistence type="predicted"/>
<dbReference type="KEGG" id="mtr:11422252"/>
<keyword evidence="4" id="KW-0520">NAD</keyword>
<dbReference type="Pfam" id="PF23282">
    <property type="entry name" value="WHD_ROQ1"/>
    <property type="match status" value="1"/>
</dbReference>
<dbReference type="GO" id="GO:0006952">
    <property type="term" value="P:defense response"/>
    <property type="evidence" value="ECO:0007669"/>
    <property type="project" value="UniProtKB-KW"/>
</dbReference>
<dbReference type="InterPro" id="IPR032675">
    <property type="entry name" value="LRR_dom_sf"/>
</dbReference>
<keyword evidence="3" id="KW-0611">Plant defense</keyword>
<dbReference type="SUPFAM" id="SSF46785">
    <property type="entry name" value="Winged helix' DNA-binding domain"/>
    <property type="match status" value="1"/>
</dbReference>
<name>A0A072UBS0_MEDTR</name>
<dbReference type="PRINTS" id="PR00364">
    <property type="entry name" value="DISEASERSIST"/>
</dbReference>
<dbReference type="Proteomes" id="UP000265566">
    <property type="component" value="Chromosome 6"/>
</dbReference>
<dbReference type="EMBL" id="CM001222">
    <property type="protein sequence ID" value="KEH26886.1"/>
    <property type="molecule type" value="Genomic_DNA"/>
</dbReference>
<evidence type="ECO:0000256" key="2">
    <source>
        <dbReference type="ARBA" id="ARBA00022737"/>
    </source>
</evidence>
<dbReference type="FunFam" id="3.40.50.10140:FF:000007">
    <property type="entry name" value="Disease resistance protein (TIR-NBS-LRR class)"/>
    <property type="match status" value="1"/>
</dbReference>
<evidence type="ECO:0000313" key="6">
    <source>
        <dbReference type="EMBL" id="KEH26886.1"/>
    </source>
</evidence>
<dbReference type="GO" id="GO:0043531">
    <property type="term" value="F:ADP binding"/>
    <property type="evidence" value="ECO:0007669"/>
    <property type="project" value="InterPro"/>
</dbReference>
<evidence type="ECO:0000313" key="10">
    <source>
        <dbReference type="Proteomes" id="UP000265566"/>
    </source>
</evidence>
<reference evidence="6 9" key="1">
    <citation type="journal article" date="2011" name="Nature">
        <title>The Medicago genome provides insight into the evolution of rhizobial symbioses.</title>
        <authorList>
            <person name="Young N.D."/>
            <person name="Debelle F."/>
            <person name="Oldroyd G.E."/>
            <person name="Geurts R."/>
            <person name="Cannon S.B."/>
            <person name="Udvardi M.K."/>
            <person name="Benedito V.A."/>
            <person name="Mayer K.F."/>
            <person name="Gouzy J."/>
            <person name="Schoof H."/>
            <person name="Van de Peer Y."/>
            <person name="Proost S."/>
            <person name="Cook D.R."/>
            <person name="Meyers B.C."/>
            <person name="Spannagl M."/>
            <person name="Cheung F."/>
            <person name="De Mita S."/>
            <person name="Krishnakumar V."/>
            <person name="Gundlach H."/>
            <person name="Zhou S."/>
            <person name="Mudge J."/>
            <person name="Bharti A.K."/>
            <person name="Murray J.D."/>
            <person name="Naoumkina M.A."/>
            <person name="Rosen B."/>
            <person name="Silverstein K.A."/>
            <person name="Tang H."/>
            <person name="Rombauts S."/>
            <person name="Zhao P.X."/>
            <person name="Zhou P."/>
            <person name="Barbe V."/>
            <person name="Bardou P."/>
            <person name="Bechner M."/>
            <person name="Bellec A."/>
            <person name="Berger A."/>
            <person name="Berges H."/>
            <person name="Bidwell S."/>
            <person name="Bisseling T."/>
            <person name="Choisne N."/>
            <person name="Couloux A."/>
            <person name="Denny R."/>
            <person name="Deshpande S."/>
            <person name="Dai X."/>
            <person name="Doyle J.J."/>
            <person name="Dudez A.M."/>
            <person name="Farmer A.D."/>
            <person name="Fouteau S."/>
            <person name="Franken C."/>
            <person name="Gibelin C."/>
            <person name="Gish J."/>
            <person name="Goldstein S."/>
            <person name="Gonzalez A.J."/>
            <person name="Green P.J."/>
            <person name="Hallab A."/>
            <person name="Hartog M."/>
            <person name="Hua A."/>
            <person name="Humphray S.J."/>
            <person name="Jeong D.H."/>
            <person name="Jing Y."/>
            <person name="Jocker A."/>
            <person name="Kenton S.M."/>
            <person name="Kim D.J."/>
            <person name="Klee K."/>
            <person name="Lai H."/>
            <person name="Lang C."/>
            <person name="Lin S."/>
            <person name="Macmil S.L."/>
            <person name="Magdelenat G."/>
            <person name="Matthews L."/>
            <person name="McCorrison J."/>
            <person name="Monaghan E.L."/>
            <person name="Mun J.H."/>
            <person name="Najar F.Z."/>
            <person name="Nicholson C."/>
            <person name="Noirot C."/>
            <person name="O'Bleness M."/>
            <person name="Paule C.R."/>
            <person name="Poulain J."/>
            <person name="Prion F."/>
            <person name="Qin B."/>
            <person name="Qu C."/>
            <person name="Retzel E.F."/>
            <person name="Riddle C."/>
            <person name="Sallet E."/>
            <person name="Samain S."/>
            <person name="Samson N."/>
            <person name="Sanders I."/>
            <person name="Saurat O."/>
            <person name="Scarpelli C."/>
            <person name="Schiex T."/>
            <person name="Segurens B."/>
            <person name="Severin A.J."/>
            <person name="Sherrier D.J."/>
            <person name="Shi R."/>
            <person name="Sims S."/>
            <person name="Singer S.R."/>
            <person name="Sinharoy S."/>
            <person name="Sterck L."/>
            <person name="Viollet A."/>
            <person name="Wang B.B."/>
            <person name="Wang K."/>
            <person name="Wang M."/>
            <person name="Wang X."/>
            <person name="Warfsmann J."/>
            <person name="Weissenbach J."/>
            <person name="White D.D."/>
            <person name="White J.D."/>
            <person name="Wiley G.B."/>
            <person name="Wincker P."/>
            <person name="Xing Y."/>
            <person name="Yang L."/>
            <person name="Yao Z."/>
            <person name="Ying F."/>
            <person name="Zhai J."/>
            <person name="Zhou L."/>
            <person name="Zuber A."/>
            <person name="Denarie J."/>
            <person name="Dixon R.A."/>
            <person name="May G.D."/>
            <person name="Schwartz D.C."/>
            <person name="Rogers J."/>
            <person name="Quetier F."/>
            <person name="Town C.D."/>
            <person name="Roe B.A."/>
        </authorList>
    </citation>
    <scope>NUCLEOTIDE SEQUENCE [LARGE SCALE GENOMIC DNA]</scope>
    <source>
        <strain evidence="6">A17</strain>
        <strain evidence="8 9">cv. Jemalong A17</strain>
    </source>
</reference>
<dbReference type="HOGENOM" id="CLU_001561_0_2_1"/>
<dbReference type="ExpressionAtlas" id="A0A072UBS0">
    <property type="expression patterns" value="differential"/>
</dbReference>
<dbReference type="InterPro" id="IPR027417">
    <property type="entry name" value="P-loop_NTPase"/>
</dbReference>
<evidence type="ECO:0000256" key="1">
    <source>
        <dbReference type="ARBA" id="ARBA00022614"/>
    </source>
</evidence>
<reference evidence="8" key="3">
    <citation type="submission" date="2015-04" db="UniProtKB">
        <authorList>
            <consortium name="EnsemblPlants"/>
        </authorList>
    </citation>
    <scope>IDENTIFICATION</scope>
    <source>
        <strain evidence="8">cv. Jemalong A17</strain>
    </source>
</reference>
<dbReference type="GO" id="GO:0007165">
    <property type="term" value="P:signal transduction"/>
    <property type="evidence" value="ECO:0007669"/>
    <property type="project" value="InterPro"/>
</dbReference>
<organism evidence="6 9">
    <name type="scientific">Medicago truncatula</name>
    <name type="common">Barrel medic</name>
    <name type="synonym">Medicago tribuloides</name>
    <dbReference type="NCBI Taxonomy" id="3880"/>
    <lineage>
        <taxon>Eukaryota</taxon>
        <taxon>Viridiplantae</taxon>
        <taxon>Streptophyta</taxon>
        <taxon>Embryophyta</taxon>
        <taxon>Tracheophyta</taxon>
        <taxon>Spermatophyta</taxon>
        <taxon>Magnoliopsida</taxon>
        <taxon>eudicotyledons</taxon>
        <taxon>Gunneridae</taxon>
        <taxon>Pentapetalae</taxon>
        <taxon>rosids</taxon>
        <taxon>fabids</taxon>
        <taxon>Fabales</taxon>
        <taxon>Fabaceae</taxon>
        <taxon>Papilionoideae</taxon>
        <taxon>50 kb inversion clade</taxon>
        <taxon>NPAAA clade</taxon>
        <taxon>Hologalegina</taxon>
        <taxon>IRL clade</taxon>
        <taxon>Trifolieae</taxon>
        <taxon>Medicago</taxon>
    </lineage>
</organism>
<dbReference type="InterPro" id="IPR044974">
    <property type="entry name" value="Disease_R_plants"/>
</dbReference>
<dbReference type="Pfam" id="PF00931">
    <property type="entry name" value="NB-ARC"/>
    <property type="match status" value="1"/>
</dbReference>
<dbReference type="SMART" id="SM00255">
    <property type="entry name" value="TIR"/>
    <property type="match status" value="1"/>
</dbReference>
<dbReference type="PANTHER" id="PTHR11017:SF431">
    <property type="entry name" value="ADP-RIBOSYL CYCLASE_CYCLIC ADP-RIBOSE HYDROLASE"/>
    <property type="match status" value="1"/>
</dbReference>
<dbReference type="EnsemblPlants" id="KEH26886">
    <property type="protein sequence ID" value="KEH26886"/>
    <property type="gene ID" value="MTR_6g078480"/>
</dbReference>
<dbReference type="EMBL" id="PSQE01000006">
    <property type="protein sequence ID" value="RHN52584.1"/>
    <property type="molecule type" value="Genomic_DNA"/>
</dbReference>
<dbReference type="InterPro" id="IPR058546">
    <property type="entry name" value="RPS4B/Roq1-like_LRR"/>
</dbReference>
<evidence type="ECO:0000313" key="8">
    <source>
        <dbReference type="EnsemblPlants" id="KEH26886"/>
    </source>
</evidence>
<feature type="domain" description="TIR" evidence="5">
    <location>
        <begin position="16"/>
        <end position="184"/>
    </location>
</feature>
<dbReference type="InterPro" id="IPR035897">
    <property type="entry name" value="Toll_tir_struct_dom_sf"/>
</dbReference>
<dbReference type="InterPro" id="IPR042197">
    <property type="entry name" value="Apaf_helical"/>
</dbReference>
<dbReference type="InterPro" id="IPR002182">
    <property type="entry name" value="NB-ARC"/>
</dbReference>
<evidence type="ECO:0000259" key="5">
    <source>
        <dbReference type="PROSITE" id="PS50104"/>
    </source>
</evidence>
<dbReference type="SUPFAM" id="SSF52058">
    <property type="entry name" value="L domain-like"/>
    <property type="match status" value="2"/>
</dbReference>
<dbReference type="Gene3D" id="3.40.50.10140">
    <property type="entry name" value="Toll/interleukin-1 receptor homology (TIR) domain"/>
    <property type="match status" value="1"/>
</dbReference>
<evidence type="ECO:0000256" key="3">
    <source>
        <dbReference type="ARBA" id="ARBA00022821"/>
    </source>
</evidence>
<accession>A0A072UBS0</accession>
<evidence type="ECO:0000256" key="4">
    <source>
        <dbReference type="ARBA" id="ARBA00023027"/>
    </source>
</evidence>